<name>A2DW78_TRIV3</name>
<dbReference type="GO" id="GO:0005096">
    <property type="term" value="F:GTPase activator activity"/>
    <property type="evidence" value="ECO:0000318"/>
    <property type="project" value="GO_Central"/>
</dbReference>
<dbReference type="SUPFAM" id="SSF48350">
    <property type="entry name" value="GTPase activation domain, GAP"/>
    <property type="match status" value="1"/>
</dbReference>
<dbReference type="GO" id="GO:0007264">
    <property type="term" value="P:small GTPase-mediated signal transduction"/>
    <property type="evidence" value="ECO:0000318"/>
    <property type="project" value="GO_Central"/>
</dbReference>
<reference evidence="2" key="1">
    <citation type="submission" date="2006-10" db="EMBL/GenBank/DDBJ databases">
        <authorList>
            <person name="Amadeo P."/>
            <person name="Zhao Q."/>
            <person name="Wortman J."/>
            <person name="Fraser-Liggett C."/>
            <person name="Carlton J."/>
        </authorList>
    </citation>
    <scope>NUCLEOTIDE SEQUENCE</scope>
    <source>
        <strain evidence="2">G3</strain>
    </source>
</reference>
<organism evidence="2 3">
    <name type="scientific">Trichomonas vaginalis (strain ATCC PRA-98 / G3)</name>
    <dbReference type="NCBI Taxonomy" id="412133"/>
    <lineage>
        <taxon>Eukaryota</taxon>
        <taxon>Metamonada</taxon>
        <taxon>Parabasalia</taxon>
        <taxon>Trichomonadida</taxon>
        <taxon>Trichomonadidae</taxon>
        <taxon>Trichomonas</taxon>
    </lineage>
</organism>
<dbReference type="Gene3D" id="1.10.555.10">
    <property type="entry name" value="Rho GTPase activation protein"/>
    <property type="match status" value="1"/>
</dbReference>
<dbReference type="EMBL" id="DS113257">
    <property type="protein sequence ID" value="EAY15379.1"/>
    <property type="molecule type" value="Genomic_DNA"/>
</dbReference>
<dbReference type="Pfam" id="PF00620">
    <property type="entry name" value="RhoGAP"/>
    <property type="match status" value="1"/>
</dbReference>
<keyword evidence="3" id="KW-1185">Reference proteome</keyword>
<dbReference type="PROSITE" id="PS50238">
    <property type="entry name" value="RHOGAP"/>
    <property type="match status" value="1"/>
</dbReference>
<gene>
    <name evidence="2" type="ORF">TVAG_224550</name>
</gene>
<dbReference type="VEuPathDB" id="TrichDB:TVAGG3_0804340"/>
<dbReference type="SMR" id="A2DW78"/>
<protein>
    <submittedName>
        <fullName evidence="2">RhoGAP domain containing protein</fullName>
    </submittedName>
</protein>
<evidence type="ECO:0000259" key="1">
    <source>
        <dbReference type="PROSITE" id="PS50238"/>
    </source>
</evidence>
<dbReference type="eggNOG" id="KOG4270">
    <property type="taxonomic scope" value="Eukaryota"/>
</dbReference>
<reference evidence="2" key="2">
    <citation type="journal article" date="2007" name="Science">
        <title>Draft genome sequence of the sexually transmitted pathogen Trichomonas vaginalis.</title>
        <authorList>
            <person name="Carlton J.M."/>
            <person name="Hirt R.P."/>
            <person name="Silva J.C."/>
            <person name="Delcher A.L."/>
            <person name="Schatz M."/>
            <person name="Zhao Q."/>
            <person name="Wortman J.R."/>
            <person name="Bidwell S.L."/>
            <person name="Alsmark U.C.M."/>
            <person name="Besteiro S."/>
            <person name="Sicheritz-Ponten T."/>
            <person name="Noel C.J."/>
            <person name="Dacks J.B."/>
            <person name="Foster P.G."/>
            <person name="Simillion C."/>
            <person name="Van de Peer Y."/>
            <person name="Miranda-Saavedra D."/>
            <person name="Barton G.J."/>
            <person name="Westrop G.D."/>
            <person name="Mueller S."/>
            <person name="Dessi D."/>
            <person name="Fiori P.L."/>
            <person name="Ren Q."/>
            <person name="Paulsen I."/>
            <person name="Zhang H."/>
            <person name="Bastida-Corcuera F.D."/>
            <person name="Simoes-Barbosa A."/>
            <person name="Brown M.T."/>
            <person name="Hayes R.D."/>
            <person name="Mukherjee M."/>
            <person name="Okumura C.Y."/>
            <person name="Schneider R."/>
            <person name="Smith A.J."/>
            <person name="Vanacova S."/>
            <person name="Villalvazo M."/>
            <person name="Haas B.J."/>
            <person name="Pertea M."/>
            <person name="Feldblyum T.V."/>
            <person name="Utterback T.R."/>
            <person name="Shu C.L."/>
            <person name="Osoegawa K."/>
            <person name="de Jong P.J."/>
            <person name="Hrdy I."/>
            <person name="Horvathova L."/>
            <person name="Zubacova Z."/>
            <person name="Dolezal P."/>
            <person name="Malik S.B."/>
            <person name="Logsdon J.M. Jr."/>
            <person name="Henze K."/>
            <person name="Gupta A."/>
            <person name="Wang C.C."/>
            <person name="Dunne R.L."/>
            <person name="Upcroft J.A."/>
            <person name="Upcroft P."/>
            <person name="White O."/>
            <person name="Salzberg S.L."/>
            <person name="Tang P."/>
            <person name="Chiu C.-H."/>
            <person name="Lee Y.-S."/>
            <person name="Embley T.M."/>
            <person name="Coombs G.H."/>
            <person name="Mottram J.C."/>
            <person name="Tachezy J."/>
            <person name="Fraser-Liggett C.M."/>
            <person name="Johnson P.J."/>
        </authorList>
    </citation>
    <scope>NUCLEOTIDE SEQUENCE [LARGE SCALE GENOMIC DNA]</scope>
    <source>
        <strain evidence="2">G3</strain>
    </source>
</reference>
<dbReference type="InterPro" id="IPR008936">
    <property type="entry name" value="Rho_GTPase_activation_prot"/>
</dbReference>
<dbReference type="RefSeq" id="XP_001327602.1">
    <property type="nucleotide sequence ID" value="XM_001327567.1"/>
</dbReference>
<dbReference type="GO" id="GO:0005737">
    <property type="term" value="C:cytoplasm"/>
    <property type="evidence" value="ECO:0000318"/>
    <property type="project" value="GO_Central"/>
</dbReference>
<dbReference type="PANTHER" id="PTHR45808:SF2">
    <property type="entry name" value="RHO GTPASE-ACTIVATING PROTEIN 68F"/>
    <property type="match status" value="1"/>
</dbReference>
<dbReference type="Proteomes" id="UP000001542">
    <property type="component" value="Unassembled WGS sequence"/>
</dbReference>
<dbReference type="STRING" id="5722.A2DW78"/>
<sequence length="270" mass="30928">MSEAPNPHFFSRSVEDFGGKISFIITDLIEELQHRNAKSNSGIFRLNGGNKKQTEISQLLDNGRIKEYNQMWDNNTVACTLKKHFRDMTERGDPLFPNIVFDKLSPLIASNKIDNDQFIAETQKVFATFSPPRYYSIVHFIKYLVEVADESESNKMTPSNLAICISPNIFTTPNLNNKEILALNDSQNKIFAKMIELGHQLFDSVKVPKELILEDNEIPKLLARTMDSKESKSFLDWRQMRRKSLIPFVPIDLATVPGFEIPSTPYQPKK</sequence>
<dbReference type="OrthoDB" id="185175at2759"/>
<dbReference type="AlphaFoldDB" id="A2DW78"/>
<dbReference type="KEGG" id="tva:4773382"/>
<dbReference type="VEuPathDB" id="TrichDB:TVAG_224550"/>
<accession>A2DW78</accession>
<dbReference type="InterPro" id="IPR000198">
    <property type="entry name" value="RhoGAP_dom"/>
</dbReference>
<dbReference type="CDD" id="cd00159">
    <property type="entry name" value="RhoGAP"/>
    <property type="match status" value="1"/>
</dbReference>
<feature type="domain" description="Rho-GAP" evidence="1">
    <location>
        <begin position="12"/>
        <end position="202"/>
    </location>
</feature>
<evidence type="ECO:0000313" key="2">
    <source>
        <dbReference type="EMBL" id="EAY15379.1"/>
    </source>
</evidence>
<dbReference type="InParanoid" id="A2DW78"/>
<dbReference type="OMA" id="ICISPNI"/>
<evidence type="ECO:0000313" key="3">
    <source>
        <dbReference type="Proteomes" id="UP000001542"/>
    </source>
</evidence>
<dbReference type="PANTHER" id="PTHR45808">
    <property type="entry name" value="RHO GTPASE-ACTIVATING PROTEIN 68F"/>
    <property type="match status" value="1"/>
</dbReference>
<proteinExistence type="predicted"/>
<dbReference type="SMART" id="SM00324">
    <property type="entry name" value="RhoGAP"/>
    <property type="match status" value="1"/>
</dbReference>